<evidence type="ECO:0000313" key="11">
    <source>
        <dbReference type="Proteomes" id="UP000185766"/>
    </source>
</evidence>
<dbReference type="Pfam" id="PF22451">
    <property type="entry name" value="NirdL-like_HTH"/>
    <property type="match status" value="1"/>
</dbReference>
<keyword evidence="1" id="KW-0456">Lyase</keyword>
<keyword evidence="10" id="KW-0238">DNA-binding</keyword>
<evidence type="ECO:0000256" key="4">
    <source>
        <dbReference type="ARBA" id="ARBA00023465"/>
    </source>
</evidence>
<dbReference type="PANTHER" id="PTHR43413">
    <property type="entry name" value="TRANSCRIPTIONAL REGULATOR, ASNC FAMILY"/>
    <property type="match status" value="1"/>
</dbReference>
<keyword evidence="11" id="KW-1185">Reference proteome</keyword>
<proteinExistence type="inferred from homology"/>
<comment type="catalytic activity">
    <reaction evidence="7">
        <text>siroheme + 2 H(+) = 12,18-didecarboxysiroheme + 2 CO2</text>
        <dbReference type="Rhea" id="RHEA:19093"/>
        <dbReference type="ChEBI" id="CHEBI:15378"/>
        <dbReference type="ChEBI" id="CHEBI:16526"/>
        <dbReference type="ChEBI" id="CHEBI:60052"/>
        <dbReference type="ChEBI" id="CHEBI:140497"/>
        <dbReference type="EC" id="4.1.1.111"/>
    </reaction>
</comment>
<evidence type="ECO:0000259" key="8">
    <source>
        <dbReference type="Pfam" id="PF17805"/>
    </source>
</evidence>
<dbReference type="EMBL" id="FOAS01000006">
    <property type="protein sequence ID" value="SEK88658.1"/>
    <property type="molecule type" value="Genomic_DNA"/>
</dbReference>
<dbReference type="Proteomes" id="UP000185766">
    <property type="component" value="Unassembled WGS sequence"/>
</dbReference>
<dbReference type="InterPro" id="IPR050684">
    <property type="entry name" value="HTH-Siroheme_Decarb"/>
</dbReference>
<reference evidence="10 11" key="1">
    <citation type="submission" date="2016-10" db="EMBL/GenBank/DDBJ databases">
        <authorList>
            <person name="de Groot N.N."/>
        </authorList>
    </citation>
    <scope>NUCLEOTIDE SEQUENCE [LARGE SCALE GENOMIC DNA]</scope>
    <source>
        <strain evidence="10 11">JCM 19513</strain>
    </source>
</reference>
<name>A0A1H7KPK0_9GAMM</name>
<evidence type="ECO:0000256" key="6">
    <source>
        <dbReference type="ARBA" id="ARBA00045291"/>
    </source>
</evidence>
<dbReference type="PANTHER" id="PTHR43413:SF1">
    <property type="entry name" value="SIROHEME DECARBOXYLASE NIRL SUBUNIT"/>
    <property type="match status" value="1"/>
</dbReference>
<evidence type="ECO:0000259" key="9">
    <source>
        <dbReference type="Pfam" id="PF22451"/>
    </source>
</evidence>
<feature type="domain" description="Siroheme decarboxylase NirL-like HTH" evidence="9">
    <location>
        <begin position="15"/>
        <end position="59"/>
    </location>
</feature>
<comment type="similarity">
    <text evidence="3">Belongs to the Ahb/Nir family.</text>
</comment>
<evidence type="ECO:0000256" key="1">
    <source>
        <dbReference type="ARBA" id="ARBA00023239"/>
    </source>
</evidence>
<protein>
    <recommendedName>
        <fullName evidence="5">siroheme decarboxylase</fullName>
        <ecNumber evidence="5">4.1.1.111</ecNumber>
    </recommendedName>
</protein>
<comment type="subunit">
    <text evidence="4">Probably forms a complex composed of NirD, NirL, NirG and NirH. All proteins are required for the total conversion of siroheme to didecarboxysiroheme.</text>
</comment>
<dbReference type="EC" id="4.1.1.111" evidence="5"/>
<comment type="pathway">
    <text evidence="2">Porphyrin-containing compound metabolism.</text>
</comment>
<feature type="domain" description="Siroheme decarboxylase AsnC-like ligand binding" evidence="8">
    <location>
        <begin position="69"/>
        <end position="157"/>
    </location>
</feature>
<dbReference type="AlphaFoldDB" id="A0A1H7KPK0"/>
<evidence type="ECO:0000256" key="5">
    <source>
        <dbReference type="ARBA" id="ARBA00023471"/>
    </source>
</evidence>
<dbReference type="Gene3D" id="3.30.70.3460">
    <property type="match status" value="1"/>
</dbReference>
<dbReference type="InterPro" id="IPR053953">
    <property type="entry name" value="NirdL-like_HTH"/>
</dbReference>
<sequence length="177" mass="19547">MSSSTCPYDAALAERLVALSEGGLPLVANPWAWLAEQLKVSEEQVIALLQAMQQQGALRRVAAVPNHYRLGYLFNGMTVWDVADEHAHALGEQLAQLPNVSHCYLRPRHLPQWPYNLFAMLHAKSRAELDNQRAELAALLGPACQRSDMLVSSRILKKTGLRTRRPATSEGDSHAAS</sequence>
<dbReference type="GO" id="GO:0003677">
    <property type="term" value="F:DNA binding"/>
    <property type="evidence" value="ECO:0007669"/>
    <property type="project" value="UniProtKB-KW"/>
</dbReference>
<dbReference type="Pfam" id="PF17805">
    <property type="entry name" value="AsnC_trans_reg2"/>
    <property type="match status" value="1"/>
</dbReference>
<evidence type="ECO:0000256" key="2">
    <source>
        <dbReference type="ARBA" id="ARBA00023444"/>
    </source>
</evidence>
<evidence type="ECO:0000256" key="7">
    <source>
        <dbReference type="ARBA" id="ARBA00048470"/>
    </source>
</evidence>
<comment type="function">
    <text evidence="6">Involved in heme d1 biosynthesis. Catalyzes the decarboxylation of siroheme into didecarboxysiroheme.</text>
</comment>
<dbReference type="InterPro" id="IPR040523">
    <property type="entry name" value="AsnC_trans_reg2"/>
</dbReference>
<evidence type="ECO:0000313" key="10">
    <source>
        <dbReference type="EMBL" id="SEK88658.1"/>
    </source>
</evidence>
<dbReference type="STRING" id="1429083.GCA_001885685_00971"/>
<dbReference type="RefSeq" id="WP_074866776.1">
    <property type="nucleotide sequence ID" value="NZ_FOAS01000006.1"/>
</dbReference>
<dbReference type="GO" id="GO:0016829">
    <property type="term" value="F:lyase activity"/>
    <property type="evidence" value="ECO:0007669"/>
    <property type="project" value="UniProtKB-KW"/>
</dbReference>
<organism evidence="10 11">
    <name type="scientific">Atopomonas hussainii</name>
    <dbReference type="NCBI Taxonomy" id="1429083"/>
    <lineage>
        <taxon>Bacteria</taxon>
        <taxon>Pseudomonadati</taxon>
        <taxon>Pseudomonadota</taxon>
        <taxon>Gammaproteobacteria</taxon>
        <taxon>Pseudomonadales</taxon>
        <taxon>Pseudomonadaceae</taxon>
        <taxon>Atopomonas</taxon>
    </lineage>
</organism>
<accession>A0A1H7KPK0</accession>
<evidence type="ECO:0000256" key="3">
    <source>
        <dbReference type="ARBA" id="ARBA00023457"/>
    </source>
</evidence>
<gene>
    <name evidence="10" type="ORF">SAMN05216214_10640</name>
</gene>